<dbReference type="EMBL" id="BPLR01003803">
    <property type="protein sequence ID" value="GIX88887.1"/>
    <property type="molecule type" value="Genomic_DNA"/>
</dbReference>
<organism evidence="1 2">
    <name type="scientific">Caerostris extrusa</name>
    <name type="common">Bark spider</name>
    <name type="synonym">Caerostris bankana</name>
    <dbReference type="NCBI Taxonomy" id="172846"/>
    <lineage>
        <taxon>Eukaryota</taxon>
        <taxon>Metazoa</taxon>
        <taxon>Ecdysozoa</taxon>
        <taxon>Arthropoda</taxon>
        <taxon>Chelicerata</taxon>
        <taxon>Arachnida</taxon>
        <taxon>Araneae</taxon>
        <taxon>Araneomorphae</taxon>
        <taxon>Entelegynae</taxon>
        <taxon>Araneoidea</taxon>
        <taxon>Araneidae</taxon>
        <taxon>Caerostris</taxon>
    </lineage>
</organism>
<comment type="caution">
    <text evidence="1">The sequence shown here is derived from an EMBL/GenBank/DDBJ whole genome shotgun (WGS) entry which is preliminary data.</text>
</comment>
<protein>
    <submittedName>
        <fullName evidence="1">Uncharacterized protein</fullName>
    </submittedName>
</protein>
<evidence type="ECO:0000313" key="1">
    <source>
        <dbReference type="EMBL" id="GIX88887.1"/>
    </source>
</evidence>
<dbReference type="Proteomes" id="UP001054945">
    <property type="component" value="Unassembled WGS sequence"/>
</dbReference>
<proteinExistence type="predicted"/>
<gene>
    <name evidence="1" type="ORF">CEXT_735751</name>
</gene>
<sequence>MDTPMRDLNYSTILQLVQRWLLAPISSKPFITGSAIMMKYGNAEPISFRKRLHSSSLKNKGSSSTPLLLLYVYACTLQSFTEKPLQVNFPHKEPETAN</sequence>
<evidence type="ECO:0000313" key="2">
    <source>
        <dbReference type="Proteomes" id="UP001054945"/>
    </source>
</evidence>
<name>A0AAV4P0W6_CAEEX</name>
<dbReference type="AlphaFoldDB" id="A0AAV4P0W6"/>
<reference evidence="1 2" key="1">
    <citation type="submission" date="2021-06" db="EMBL/GenBank/DDBJ databases">
        <title>Caerostris extrusa draft genome.</title>
        <authorList>
            <person name="Kono N."/>
            <person name="Arakawa K."/>
        </authorList>
    </citation>
    <scope>NUCLEOTIDE SEQUENCE [LARGE SCALE GENOMIC DNA]</scope>
</reference>
<accession>A0AAV4P0W6</accession>
<keyword evidence="2" id="KW-1185">Reference proteome</keyword>